<protein>
    <submittedName>
        <fullName evidence="1">Uncharacterized protein</fullName>
    </submittedName>
</protein>
<accession>A2FID6</accession>
<dbReference type="RefSeq" id="XP_001308268.1">
    <property type="nucleotide sequence ID" value="XM_001308267.1"/>
</dbReference>
<sequence>MNKEREQRELIKQKLQEQSNIVEPMMKFLRKFSKHLRRDFLAILVKMASKEFAIPTVRRDWRTRKGMIAFLVDNWSNIKHLIMTDTFFKWYCWQFPMLEDLLVNRNFVMFLYDNWAKYKQILTNSNTNFLLTMNMPNLLQLISNASSSVDTFPSNWCQLEIGIGLRNLFGHFLRVSKSQAAPEIQHSLSVPNIVNSITDCSANEQMSIGSSNLEMNSEFSAPTSDPMEVSVAPDPTYTYSNDNLDDFDDFLLNQGEIPSPSNDVDQMEFAEYII</sequence>
<dbReference type="AlphaFoldDB" id="A2FID6"/>
<dbReference type="KEGG" id="tva:4753087"/>
<gene>
    <name evidence="1" type="ORF">TVAG_406860</name>
</gene>
<dbReference type="Proteomes" id="UP000001542">
    <property type="component" value="Unassembled WGS sequence"/>
</dbReference>
<dbReference type="VEuPathDB" id="TrichDB:TVAGG3_0200330"/>
<evidence type="ECO:0000313" key="2">
    <source>
        <dbReference type="Proteomes" id="UP000001542"/>
    </source>
</evidence>
<name>A2FID6_TRIV3</name>
<organism evidence="1 2">
    <name type="scientific">Trichomonas vaginalis (strain ATCC PRA-98 / G3)</name>
    <dbReference type="NCBI Taxonomy" id="412133"/>
    <lineage>
        <taxon>Eukaryota</taxon>
        <taxon>Metamonada</taxon>
        <taxon>Parabasalia</taxon>
        <taxon>Trichomonadida</taxon>
        <taxon>Trichomonadidae</taxon>
        <taxon>Trichomonas</taxon>
    </lineage>
</organism>
<reference evidence="1" key="1">
    <citation type="submission" date="2006-10" db="EMBL/GenBank/DDBJ databases">
        <authorList>
            <person name="Amadeo P."/>
            <person name="Zhao Q."/>
            <person name="Wortman J."/>
            <person name="Fraser-Liggett C."/>
            <person name="Carlton J."/>
        </authorList>
    </citation>
    <scope>NUCLEOTIDE SEQUENCE</scope>
    <source>
        <strain evidence="1">G3</strain>
    </source>
</reference>
<reference evidence="1" key="2">
    <citation type="journal article" date="2007" name="Science">
        <title>Draft genome sequence of the sexually transmitted pathogen Trichomonas vaginalis.</title>
        <authorList>
            <person name="Carlton J.M."/>
            <person name="Hirt R.P."/>
            <person name="Silva J.C."/>
            <person name="Delcher A.L."/>
            <person name="Schatz M."/>
            <person name="Zhao Q."/>
            <person name="Wortman J.R."/>
            <person name="Bidwell S.L."/>
            <person name="Alsmark U.C.M."/>
            <person name="Besteiro S."/>
            <person name="Sicheritz-Ponten T."/>
            <person name="Noel C.J."/>
            <person name="Dacks J.B."/>
            <person name="Foster P.G."/>
            <person name="Simillion C."/>
            <person name="Van de Peer Y."/>
            <person name="Miranda-Saavedra D."/>
            <person name="Barton G.J."/>
            <person name="Westrop G.D."/>
            <person name="Mueller S."/>
            <person name="Dessi D."/>
            <person name="Fiori P.L."/>
            <person name="Ren Q."/>
            <person name="Paulsen I."/>
            <person name="Zhang H."/>
            <person name="Bastida-Corcuera F.D."/>
            <person name="Simoes-Barbosa A."/>
            <person name="Brown M.T."/>
            <person name="Hayes R.D."/>
            <person name="Mukherjee M."/>
            <person name="Okumura C.Y."/>
            <person name="Schneider R."/>
            <person name="Smith A.J."/>
            <person name="Vanacova S."/>
            <person name="Villalvazo M."/>
            <person name="Haas B.J."/>
            <person name="Pertea M."/>
            <person name="Feldblyum T.V."/>
            <person name="Utterback T.R."/>
            <person name="Shu C.L."/>
            <person name="Osoegawa K."/>
            <person name="de Jong P.J."/>
            <person name="Hrdy I."/>
            <person name="Horvathova L."/>
            <person name="Zubacova Z."/>
            <person name="Dolezal P."/>
            <person name="Malik S.B."/>
            <person name="Logsdon J.M. Jr."/>
            <person name="Henze K."/>
            <person name="Gupta A."/>
            <person name="Wang C.C."/>
            <person name="Dunne R.L."/>
            <person name="Upcroft J.A."/>
            <person name="Upcroft P."/>
            <person name="White O."/>
            <person name="Salzberg S.L."/>
            <person name="Tang P."/>
            <person name="Chiu C.-H."/>
            <person name="Lee Y.-S."/>
            <person name="Embley T.M."/>
            <person name="Coombs G.H."/>
            <person name="Mottram J.C."/>
            <person name="Tachezy J."/>
            <person name="Fraser-Liggett C.M."/>
            <person name="Johnson P.J."/>
        </authorList>
    </citation>
    <scope>NUCLEOTIDE SEQUENCE [LARGE SCALE GENOMIC DNA]</scope>
    <source>
        <strain evidence="1">G3</strain>
    </source>
</reference>
<dbReference type="SMR" id="A2FID6"/>
<dbReference type="VEuPathDB" id="TrichDB:TVAG_406860"/>
<dbReference type="EMBL" id="DS113811">
    <property type="protein sequence ID" value="EAX95338.1"/>
    <property type="molecule type" value="Genomic_DNA"/>
</dbReference>
<proteinExistence type="predicted"/>
<evidence type="ECO:0000313" key="1">
    <source>
        <dbReference type="EMBL" id="EAX95338.1"/>
    </source>
</evidence>
<dbReference type="InParanoid" id="A2FID6"/>
<keyword evidence="2" id="KW-1185">Reference proteome</keyword>